<protein>
    <submittedName>
        <fullName evidence="2">Uncharacterized protein</fullName>
    </submittedName>
</protein>
<dbReference type="AlphaFoldDB" id="A0ABD1YVP1"/>
<evidence type="ECO:0000313" key="2">
    <source>
        <dbReference type="EMBL" id="KAL2634841.1"/>
    </source>
</evidence>
<feature type="compositionally biased region" description="Basic and acidic residues" evidence="1">
    <location>
        <begin position="7"/>
        <end position="20"/>
    </location>
</feature>
<feature type="region of interest" description="Disordered" evidence="1">
    <location>
        <begin position="1"/>
        <end position="86"/>
    </location>
</feature>
<evidence type="ECO:0000313" key="3">
    <source>
        <dbReference type="Proteomes" id="UP001605036"/>
    </source>
</evidence>
<comment type="caution">
    <text evidence="2">The sequence shown here is derived from an EMBL/GenBank/DDBJ whole genome shotgun (WGS) entry which is preliminary data.</text>
</comment>
<dbReference type="EMBL" id="JBHFFA010000003">
    <property type="protein sequence ID" value="KAL2634841.1"/>
    <property type="molecule type" value="Genomic_DNA"/>
</dbReference>
<sequence length="147" mass="16719">MMVSDASAERNQKLSNDRNHPSQVNEEPAFSDERNPTKNNKTHVDIIINATADKNKNSDDSSEAIEELSKTKDENAATNAHYQSMTSIDDEDEIPIIKIDEAKIQKHRMDLHTIIHDLLEAGYAVVCRPQEKKLARTKKWENYLGLC</sequence>
<evidence type="ECO:0000256" key="1">
    <source>
        <dbReference type="SAM" id="MobiDB-lite"/>
    </source>
</evidence>
<gene>
    <name evidence="2" type="ORF">R1flu_006320</name>
</gene>
<organism evidence="2 3">
    <name type="scientific">Riccia fluitans</name>
    <dbReference type="NCBI Taxonomy" id="41844"/>
    <lineage>
        <taxon>Eukaryota</taxon>
        <taxon>Viridiplantae</taxon>
        <taxon>Streptophyta</taxon>
        <taxon>Embryophyta</taxon>
        <taxon>Marchantiophyta</taxon>
        <taxon>Marchantiopsida</taxon>
        <taxon>Marchantiidae</taxon>
        <taxon>Marchantiales</taxon>
        <taxon>Ricciaceae</taxon>
        <taxon>Riccia</taxon>
    </lineage>
</organism>
<accession>A0ABD1YVP1</accession>
<name>A0ABD1YVP1_9MARC</name>
<feature type="compositionally biased region" description="Polar residues" evidence="1">
    <location>
        <begin position="76"/>
        <end position="86"/>
    </location>
</feature>
<reference evidence="2 3" key="1">
    <citation type="submission" date="2024-09" db="EMBL/GenBank/DDBJ databases">
        <title>Chromosome-scale assembly of Riccia fluitans.</title>
        <authorList>
            <person name="Paukszto L."/>
            <person name="Sawicki J."/>
            <person name="Karawczyk K."/>
            <person name="Piernik-Szablinska J."/>
            <person name="Szczecinska M."/>
            <person name="Mazdziarz M."/>
        </authorList>
    </citation>
    <scope>NUCLEOTIDE SEQUENCE [LARGE SCALE GENOMIC DNA]</scope>
    <source>
        <strain evidence="2">Rf_01</strain>
        <tissue evidence="2">Aerial parts of the thallus</tissue>
    </source>
</reference>
<dbReference type="Proteomes" id="UP001605036">
    <property type="component" value="Unassembled WGS sequence"/>
</dbReference>
<proteinExistence type="predicted"/>
<keyword evidence="3" id="KW-1185">Reference proteome</keyword>